<keyword evidence="10" id="KW-1185">Reference proteome</keyword>
<dbReference type="HOGENOM" id="CLU_046113_1_4_2"/>
<feature type="transmembrane region" description="Helical" evidence="7">
    <location>
        <begin position="219"/>
        <end position="238"/>
    </location>
</feature>
<evidence type="ECO:0000256" key="7">
    <source>
        <dbReference type="RuleBase" id="RU363032"/>
    </source>
</evidence>
<dbReference type="OrthoDB" id="50379at2157"/>
<feature type="transmembrane region" description="Helical" evidence="7">
    <location>
        <begin position="61"/>
        <end position="83"/>
    </location>
</feature>
<feature type="domain" description="ABC transmembrane type-1" evidence="8">
    <location>
        <begin position="57"/>
        <end position="238"/>
    </location>
</feature>
<organism evidence="9 10">
    <name type="scientific">Methanofollis liminatans DSM 4140</name>
    <dbReference type="NCBI Taxonomy" id="28892"/>
    <lineage>
        <taxon>Archaea</taxon>
        <taxon>Methanobacteriati</taxon>
        <taxon>Methanobacteriota</taxon>
        <taxon>Stenosarchaea group</taxon>
        <taxon>Methanomicrobia</taxon>
        <taxon>Methanomicrobiales</taxon>
        <taxon>Methanomicrobiaceae</taxon>
        <taxon>Methanofollis</taxon>
    </lineage>
</organism>
<dbReference type="GO" id="GO:0005886">
    <property type="term" value="C:plasma membrane"/>
    <property type="evidence" value="ECO:0007669"/>
    <property type="project" value="UniProtKB-SubCell"/>
</dbReference>
<evidence type="ECO:0000256" key="4">
    <source>
        <dbReference type="ARBA" id="ARBA00022692"/>
    </source>
</evidence>
<dbReference type="RefSeq" id="WP_004038672.1">
    <property type="nucleotide sequence ID" value="NZ_CM001555.1"/>
</dbReference>
<keyword evidence="6 7" id="KW-0472">Membrane</keyword>
<protein>
    <submittedName>
        <fullName evidence="9">ABC-type transporter, integral membrane subunit</fullName>
    </submittedName>
</protein>
<dbReference type="PANTHER" id="PTHR30151">
    <property type="entry name" value="ALKANE SULFONATE ABC TRANSPORTER-RELATED, MEMBRANE SUBUNIT"/>
    <property type="match status" value="1"/>
</dbReference>
<dbReference type="InterPro" id="IPR035906">
    <property type="entry name" value="MetI-like_sf"/>
</dbReference>
<evidence type="ECO:0000256" key="6">
    <source>
        <dbReference type="ARBA" id="ARBA00023136"/>
    </source>
</evidence>
<dbReference type="FunFam" id="1.10.3720.10:FF:000003">
    <property type="entry name" value="Aliphatic sulfonate ABC transporter permease"/>
    <property type="match status" value="1"/>
</dbReference>
<sequence>MRKYLKIVLPIILIFGWETVAILLNNPFILPRIEAVVAVLLEPTKNILGSGSLLEGAGLSLYRVLLGFLTAAAVAIPLGILMGRYPTVQDLADSVIQLLRPIPPLAWLPVALAWFKIGLTSIVFIIFIGAFFPILLNTVAGVKGVNRTWLETATVYGASERQIMTKVVLPAAAPTIWTGLRVSLGIAWQCVVAAEMLPGTTSGLGYMIMAAYNLGQMQVIIAGMIVIGFISLVLDALFREVEVRMFVWQGRYQ</sequence>
<dbReference type="EMBL" id="CM001555">
    <property type="protein sequence ID" value="EJG07045.1"/>
    <property type="molecule type" value="Genomic_DNA"/>
</dbReference>
<dbReference type="CDD" id="cd06261">
    <property type="entry name" value="TM_PBP2"/>
    <property type="match status" value="1"/>
</dbReference>
<evidence type="ECO:0000256" key="2">
    <source>
        <dbReference type="ARBA" id="ARBA00022448"/>
    </source>
</evidence>
<evidence type="ECO:0000259" key="8">
    <source>
        <dbReference type="PROSITE" id="PS50928"/>
    </source>
</evidence>
<dbReference type="Proteomes" id="UP000005095">
    <property type="component" value="Chromosome"/>
</dbReference>
<keyword evidence="5 7" id="KW-1133">Transmembrane helix</keyword>
<dbReference type="AlphaFoldDB" id="J1L2V6"/>
<evidence type="ECO:0000313" key="9">
    <source>
        <dbReference type="EMBL" id="EJG07045.1"/>
    </source>
</evidence>
<gene>
    <name evidence="9" type="ORF">Metli_1088</name>
</gene>
<feature type="transmembrane region" description="Helical" evidence="7">
    <location>
        <begin position="7"/>
        <end position="24"/>
    </location>
</feature>
<dbReference type="InterPro" id="IPR000515">
    <property type="entry name" value="MetI-like"/>
</dbReference>
<feature type="transmembrane region" description="Helical" evidence="7">
    <location>
        <begin position="121"/>
        <end position="142"/>
    </location>
</feature>
<keyword evidence="4 7" id="KW-0812">Transmembrane</keyword>
<evidence type="ECO:0000256" key="1">
    <source>
        <dbReference type="ARBA" id="ARBA00004651"/>
    </source>
</evidence>
<keyword evidence="2 7" id="KW-0813">Transport</keyword>
<evidence type="ECO:0000256" key="5">
    <source>
        <dbReference type="ARBA" id="ARBA00022989"/>
    </source>
</evidence>
<proteinExistence type="inferred from homology"/>
<dbReference type="Gene3D" id="1.10.3720.10">
    <property type="entry name" value="MetI-like"/>
    <property type="match status" value="1"/>
</dbReference>
<dbReference type="SUPFAM" id="SSF161098">
    <property type="entry name" value="MetI-like"/>
    <property type="match status" value="1"/>
</dbReference>
<accession>J1L2V6</accession>
<comment type="similarity">
    <text evidence="7">Belongs to the binding-protein-dependent transport system permease family.</text>
</comment>
<comment type="subcellular location">
    <subcellularLocation>
        <location evidence="1 7">Cell membrane</location>
        <topology evidence="1 7">Multi-pass membrane protein</topology>
    </subcellularLocation>
</comment>
<keyword evidence="3" id="KW-1003">Cell membrane</keyword>
<dbReference type="GO" id="GO:0055085">
    <property type="term" value="P:transmembrane transport"/>
    <property type="evidence" value="ECO:0007669"/>
    <property type="project" value="InterPro"/>
</dbReference>
<dbReference type="STRING" id="28892.Metli_1088"/>
<evidence type="ECO:0000313" key="10">
    <source>
        <dbReference type="Proteomes" id="UP000005095"/>
    </source>
</evidence>
<dbReference type="PANTHER" id="PTHR30151:SF0">
    <property type="entry name" value="ABC TRANSPORTER PERMEASE PROTEIN MJ0413-RELATED"/>
    <property type="match status" value="1"/>
</dbReference>
<evidence type="ECO:0000256" key="3">
    <source>
        <dbReference type="ARBA" id="ARBA00022475"/>
    </source>
</evidence>
<dbReference type="Pfam" id="PF00528">
    <property type="entry name" value="BPD_transp_1"/>
    <property type="match status" value="1"/>
</dbReference>
<dbReference type="PROSITE" id="PS50928">
    <property type="entry name" value="ABC_TM1"/>
    <property type="match status" value="1"/>
</dbReference>
<name>J1L2V6_9EURY</name>
<reference evidence="9 10" key="1">
    <citation type="submission" date="2011-08" db="EMBL/GenBank/DDBJ databases">
        <title>The complete genome of Methanofollis liminatans DSM 4140.</title>
        <authorList>
            <consortium name="US DOE Joint Genome Institute (JGI-PGF)"/>
            <person name="Lucas S."/>
            <person name="Han J."/>
            <person name="Lapidus A."/>
            <person name="Bruce D."/>
            <person name="Goodwin L."/>
            <person name="Pitluck S."/>
            <person name="Peters L."/>
            <person name="Kyrpides N."/>
            <person name="Mavromatis K."/>
            <person name="Ivanova N."/>
            <person name="Mikhailova N."/>
            <person name="Lu M."/>
            <person name="Detter J.C."/>
            <person name="Tapia R."/>
            <person name="Han C."/>
            <person name="Land M."/>
            <person name="Hauser L."/>
            <person name="Markowitz V."/>
            <person name="Cheng J.-F."/>
            <person name="Hugenholtz P."/>
            <person name="Woyke T."/>
            <person name="Wu D."/>
            <person name="Spring S."/>
            <person name="Schuler E."/>
            <person name="Brambilla E."/>
            <person name="Klenk H.-P."/>
            <person name="Eisen J.A."/>
        </authorList>
    </citation>
    <scope>NUCLEOTIDE SEQUENCE [LARGE SCALE GENOMIC DNA]</scope>
    <source>
        <strain evidence="9 10">DSM 4140</strain>
    </source>
</reference>